<dbReference type="SUPFAM" id="SSF49764">
    <property type="entry name" value="HSP20-like chaperones"/>
    <property type="match status" value="1"/>
</dbReference>
<comment type="similarity">
    <text evidence="2 3">Belongs to the small heat shock protein (HSP20) family.</text>
</comment>
<dbReference type="AlphaFoldDB" id="A0A4Q0MIJ5"/>
<accession>A0A4Q0MIJ5</accession>
<dbReference type="CDD" id="cd06464">
    <property type="entry name" value="ACD_sHsps-like"/>
    <property type="match status" value="1"/>
</dbReference>
<protein>
    <submittedName>
        <fullName evidence="6">Hsp20/alpha crystallin family protein</fullName>
    </submittedName>
</protein>
<sequence>MERAMSKELVETSSSEPAAAPARRHLMREFDRLFDRMSSVIELPAMERLFERAIGPSAFAPAIDIAETNDEYKLTAEVPGLEPSQVDVSVVGDMLVIKGEKTRETEKTEGGTQISERTYGSFRRSFQLPDDVDASQIEANHRNGVLTIRLPKIGEAKQAKKIEVKAA</sequence>
<gene>
    <name evidence="6" type="ORF">EK403_12045</name>
</gene>
<evidence type="ECO:0000259" key="5">
    <source>
        <dbReference type="PROSITE" id="PS01031"/>
    </source>
</evidence>
<feature type="compositionally biased region" description="Basic and acidic residues" evidence="4">
    <location>
        <begin position="1"/>
        <end position="10"/>
    </location>
</feature>
<dbReference type="PANTHER" id="PTHR46733:SF4">
    <property type="entry name" value="HEAT SHOCK PROTEIN 21, CHLOROPLASTIC"/>
    <property type="match status" value="1"/>
</dbReference>
<dbReference type="EMBL" id="RYFI01000010">
    <property type="protein sequence ID" value="RXF73205.1"/>
    <property type="molecule type" value="Genomic_DNA"/>
</dbReference>
<dbReference type="Pfam" id="PF00011">
    <property type="entry name" value="HSP20"/>
    <property type="match status" value="1"/>
</dbReference>
<comment type="caution">
    <text evidence="6">The sequence shown here is derived from an EMBL/GenBank/DDBJ whole genome shotgun (WGS) entry which is preliminary data.</text>
</comment>
<evidence type="ECO:0000256" key="3">
    <source>
        <dbReference type="RuleBase" id="RU003616"/>
    </source>
</evidence>
<organism evidence="6 7">
    <name type="scientific">Hansschlegelia zhihuaiae</name>
    <dbReference type="NCBI Taxonomy" id="405005"/>
    <lineage>
        <taxon>Bacteria</taxon>
        <taxon>Pseudomonadati</taxon>
        <taxon>Pseudomonadota</taxon>
        <taxon>Alphaproteobacteria</taxon>
        <taxon>Hyphomicrobiales</taxon>
        <taxon>Methylopilaceae</taxon>
        <taxon>Hansschlegelia</taxon>
    </lineage>
</organism>
<dbReference type="PROSITE" id="PS01031">
    <property type="entry name" value="SHSP"/>
    <property type="match status" value="1"/>
</dbReference>
<dbReference type="InterPro" id="IPR008978">
    <property type="entry name" value="HSP20-like_chaperone"/>
</dbReference>
<dbReference type="InterPro" id="IPR044587">
    <property type="entry name" value="HSP21-like"/>
</dbReference>
<reference evidence="6 7" key="1">
    <citation type="submission" date="2018-12" db="EMBL/GenBank/DDBJ databases">
        <title>bacterium Hansschlegelia zhihuaiae S113.</title>
        <authorList>
            <person name="He J."/>
        </authorList>
    </citation>
    <scope>NUCLEOTIDE SEQUENCE [LARGE SCALE GENOMIC DNA]</scope>
    <source>
        <strain evidence="6 7">S 113</strain>
    </source>
</reference>
<proteinExistence type="inferred from homology"/>
<dbReference type="OrthoDB" id="9808910at2"/>
<dbReference type="Proteomes" id="UP000289708">
    <property type="component" value="Unassembled WGS sequence"/>
</dbReference>
<evidence type="ECO:0000313" key="7">
    <source>
        <dbReference type="Proteomes" id="UP000289708"/>
    </source>
</evidence>
<dbReference type="InterPro" id="IPR002068">
    <property type="entry name" value="A-crystallin/Hsp20_dom"/>
</dbReference>
<evidence type="ECO:0000256" key="2">
    <source>
        <dbReference type="PROSITE-ProRule" id="PRU00285"/>
    </source>
</evidence>
<evidence type="ECO:0000313" key="6">
    <source>
        <dbReference type="EMBL" id="RXF73205.1"/>
    </source>
</evidence>
<keyword evidence="1" id="KW-0346">Stress response</keyword>
<dbReference type="Gene3D" id="2.60.40.790">
    <property type="match status" value="1"/>
</dbReference>
<keyword evidence="7" id="KW-1185">Reference proteome</keyword>
<dbReference type="GO" id="GO:0009408">
    <property type="term" value="P:response to heat"/>
    <property type="evidence" value="ECO:0007669"/>
    <property type="project" value="InterPro"/>
</dbReference>
<name>A0A4Q0MIJ5_9HYPH</name>
<feature type="domain" description="SHSP" evidence="5">
    <location>
        <begin position="54"/>
        <end position="167"/>
    </location>
</feature>
<evidence type="ECO:0000256" key="4">
    <source>
        <dbReference type="SAM" id="MobiDB-lite"/>
    </source>
</evidence>
<feature type="region of interest" description="Disordered" evidence="4">
    <location>
        <begin position="1"/>
        <end position="22"/>
    </location>
</feature>
<dbReference type="PANTHER" id="PTHR46733">
    <property type="entry name" value="26.5 KDA HEAT SHOCK PROTEIN, MITOCHONDRIAL"/>
    <property type="match status" value="1"/>
</dbReference>
<evidence type="ECO:0000256" key="1">
    <source>
        <dbReference type="ARBA" id="ARBA00023016"/>
    </source>
</evidence>